<keyword evidence="10" id="KW-1133">Transmembrane helix</keyword>
<evidence type="ECO:0000256" key="8">
    <source>
        <dbReference type="ARBA" id="ARBA00023012"/>
    </source>
</evidence>
<proteinExistence type="predicted"/>
<dbReference type="InterPro" id="IPR003594">
    <property type="entry name" value="HATPase_dom"/>
</dbReference>
<feature type="transmembrane region" description="Helical" evidence="10">
    <location>
        <begin position="26"/>
        <end position="48"/>
    </location>
</feature>
<feature type="domain" description="Signal transduction histidine kinase subgroup 3 dimerisation and phosphoacceptor" evidence="12">
    <location>
        <begin position="196"/>
        <end position="259"/>
    </location>
</feature>
<evidence type="ECO:0000256" key="7">
    <source>
        <dbReference type="ARBA" id="ARBA00022840"/>
    </source>
</evidence>
<evidence type="ECO:0000259" key="12">
    <source>
        <dbReference type="Pfam" id="PF07730"/>
    </source>
</evidence>
<evidence type="ECO:0000256" key="10">
    <source>
        <dbReference type="SAM" id="Phobius"/>
    </source>
</evidence>
<keyword evidence="5" id="KW-0547">Nucleotide-binding</keyword>
<feature type="region of interest" description="Disordered" evidence="9">
    <location>
        <begin position="408"/>
        <end position="436"/>
    </location>
</feature>
<dbReference type="EC" id="2.7.13.3" evidence="2"/>
<evidence type="ECO:0000259" key="11">
    <source>
        <dbReference type="Pfam" id="PF02518"/>
    </source>
</evidence>
<dbReference type="InterPro" id="IPR011712">
    <property type="entry name" value="Sig_transdc_His_kin_sub3_dim/P"/>
</dbReference>
<feature type="transmembrane region" description="Helical" evidence="10">
    <location>
        <begin position="111"/>
        <end position="132"/>
    </location>
</feature>
<keyword evidence="3" id="KW-0597">Phosphoprotein</keyword>
<dbReference type="PANTHER" id="PTHR24421:SF10">
    <property type="entry name" value="NITRATE_NITRITE SENSOR PROTEIN NARQ"/>
    <property type="match status" value="1"/>
</dbReference>
<evidence type="ECO:0000256" key="4">
    <source>
        <dbReference type="ARBA" id="ARBA00022679"/>
    </source>
</evidence>
<accession>A0ABV3GC56</accession>
<evidence type="ECO:0000256" key="5">
    <source>
        <dbReference type="ARBA" id="ARBA00022741"/>
    </source>
</evidence>
<dbReference type="Gene3D" id="3.30.565.10">
    <property type="entry name" value="Histidine kinase-like ATPase, C-terminal domain"/>
    <property type="match status" value="1"/>
</dbReference>
<keyword evidence="7" id="KW-0067">ATP-binding</keyword>
<keyword evidence="4" id="KW-0808">Transferase</keyword>
<evidence type="ECO:0000256" key="3">
    <source>
        <dbReference type="ARBA" id="ARBA00022553"/>
    </source>
</evidence>
<dbReference type="GO" id="GO:0016301">
    <property type="term" value="F:kinase activity"/>
    <property type="evidence" value="ECO:0007669"/>
    <property type="project" value="UniProtKB-KW"/>
</dbReference>
<dbReference type="Proteomes" id="UP001551675">
    <property type="component" value="Unassembled WGS sequence"/>
</dbReference>
<dbReference type="EMBL" id="JBFALK010000005">
    <property type="protein sequence ID" value="MEV0969219.1"/>
    <property type="molecule type" value="Genomic_DNA"/>
</dbReference>
<evidence type="ECO:0000313" key="13">
    <source>
        <dbReference type="EMBL" id="MEV0969219.1"/>
    </source>
</evidence>
<keyword evidence="10" id="KW-0812">Transmembrane</keyword>
<dbReference type="InterPro" id="IPR050482">
    <property type="entry name" value="Sensor_HK_TwoCompSys"/>
</dbReference>
<keyword evidence="6 13" id="KW-0418">Kinase</keyword>
<dbReference type="PANTHER" id="PTHR24421">
    <property type="entry name" value="NITRATE/NITRITE SENSOR PROTEIN NARX-RELATED"/>
    <property type="match status" value="1"/>
</dbReference>
<comment type="catalytic activity">
    <reaction evidence="1">
        <text>ATP + protein L-histidine = ADP + protein N-phospho-L-histidine.</text>
        <dbReference type="EC" id="2.7.13.3"/>
    </reaction>
</comment>
<feature type="transmembrane region" description="Helical" evidence="10">
    <location>
        <begin position="144"/>
        <end position="164"/>
    </location>
</feature>
<evidence type="ECO:0000256" key="2">
    <source>
        <dbReference type="ARBA" id="ARBA00012438"/>
    </source>
</evidence>
<protein>
    <recommendedName>
        <fullName evidence="2">histidine kinase</fullName>
        <ecNumber evidence="2">2.7.13.3</ecNumber>
    </recommendedName>
</protein>
<sequence length="436" mass="46094">MEYSEAAPIGDQALRRINRLIDRAGPWVRGSAVLLFSWISVDGAVAAPSLPDDSGRLLLVAASAVAAVLVRRVRWPLFVLAAAGWTAFGLWPAVIVASYHVGVVLRRRADVAAYVAGAVAVMGGSAVVDVVVRGSRLTPAEAAVDGVMPFAAMVALPLVGGLWVSARTQVVVALRERAERLEHEQRARADRARAQERTRIAREMHDIVAHRVSLMVLHAGALEVGTSDERAAQAAVLIREIGREALINLREVLGVLRSPHVGTTAGGDAVLDVDDRVPFAPQPMLADLDRLLDQSRSLGISVERHDGGTPRPLPAMVERTAYRLVQETLTNVHKHAGGTSADVFLRYLPGALEVMVHNGPPAPAEPLPAEPLPGAGLGLTGLRERVALAGGEFEAGPLPGGGYRILARLPTGPPHTARRLPASGSPRTPEAVEAPA</sequence>
<keyword evidence="8" id="KW-0902">Two-component regulatory system</keyword>
<comment type="caution">
    <text evidence="13">The sequence shown here is derived from an EMBL/GenBank/DDBJ whole genome shotgun (WGS) entry which is preliminary data.</text>
</comment>
<keyword evidence="10" id="KW-0472">Membrane</keyword>
<feature type="transmembrane region" description="Helical" evidence="10">
    <location>
        <begin position="77"/>
        <end position="99"/>
    </location>
</feature>
<dbReference type="Pfam" id="PF07730">
    <property type="entry name" value="HisKA_3"/>
    <property type="match status" value="1"/>
</dbReference>
<evidence type="ECO:0000313" key="14">
    <source>
        <dbReference type="Proteomes" id="UP001551675"/>
    </source>
</evidence>
<reference evidence="13 14" key="1">
    <citation type="submission" date="2024-06" db="EMBL/GenBank/DDBJ databases">
        <title>The Natural Products Discovery Center: Release of the First 8490 Sequenced Strains for Exploring Actinobacteria Biosynthetic Diversity.</title>
        <authorList>
            <person name="Kalkreuter E."/>
            <person name="Kautsar S.A."/>
            <person name="Yang D."/>
            <person name="Bader C.D."/>
            <person name="Teijaro C.N."/>
            <person name="Fluegel L."/>
            <person name="Davis C.M."/>
            <person name="Simpson J.R."/>
            <person name="Lauterbach L."/>
            <person name="Steele A.D."/>
            <person name="Gui C."/>
            <person name="Meng S."/>
            <person name="Li G."/>
            <person name="Viehrig K."/>
            <person name="Ye F."/>
            <person name="Su P."/>
            <person name="Kiefer A.F."/>
            <person name="Nichols A."/>
            <person name="Cepeda A.J."/>
            <person name="Yan W."/>
            <person name="Fan B."/>
            <person name="Jiang Y."/>
            <person name="Adhikari A."/>
            <person name="Zheng C.-J."/>
            <person name="Schuster L."/>
            <person name="Cowan T.M."/>
            <person name="Smanski M.J."/>
            <person name="Chevrette M.G."/>
            <person name="De Carvalho L.P.S."/>
            <person name="Shen B."/>
        </authorList>
    </citation>
    <scope>NUCLEOTIDE SEQUENCE [LARGE SCALE GENOMIC DNA]</scope>
    <source>
        <strain evidence="13 14">NPDC050100</strain>
    </source>
</reference>
<organism evidence="13 14">
    <name type="scientific">Microtetraspora glauca</name>
    <dbReference type="NCBI Taxonomy" id="1996"/>
    <lineage>
        <taxon>Bacteria</taxon>
        <taxon>Bacillati</taxon>
        <taxon>Actinomycetota</taxon>
        <taxon>Actinomycetes</taxon>
        <taxon>Streptosporangiales</taxon>
        <taxon>Streptosporangiaceae</taxon>
        <taxon>Microtetraspora</taxon>
    </lineage>
</organism>
<keyword evidence="14" id="KW-1185">Reference proteome</keyword>
<dbReference type="CDD" id="cd16917">
    <property type="entry name" value="HATPase_UhpB-NarQ-NarX-like"/>
    <property type="match status" value="1"/>
</dbReference>
<evidence type="ECO:0000256" key="1">
    <source>
        <dbReference type="ARBA" id="ARBA00000085"/>
    </source>
</evidence>
<gene>
    <name evidence="13" type="ORF">AB0I59_11335</name>
</gene>
<dbReference type="InterPro" id="IPR036890">
    <property type="entry name" value="HATPase_C_sf"/>
</dbReference>
<dbReference type="Gene3D" id="1.20.5.1930">
    <property type="match status" value="1"/>
</dbReference>
<name>A0ABV3GC56_MICGL</name>
<dbReference type="SUPFAM" id="SSF55874">
    <property type="entry name" value="ATPase domain of HSP90 chaperone/DNA topoisomerase II/histidine kinase"/>
    <property type="match status" value="1"/>
</dbReference>
<feature type="domain" description="Histidine kinase/HSP90-like ATPase" evidence="11">
    <location>
        <begin position="318"/>
        <end position="411"/>
    </location>
</feature>
<dbReference type="RefSeq" id="WP_063818931.1">
    <property type="nucleotide sequence ID" value="NZ_JBFALK010000005.1"/>
</dbReference>
<evidence type="ECO:0000256" key="9">
    <source>
        <dbReference type="SAM" id="MobiDB-lite"/>
    </source>
</evidence>
<evidence type="ECO:0000256" key="6">
    <source>
        <dbReference type="ARBA" id="ARBA00022777"/>
    </source>
</evidence>
<dbReference type="Pfam" id="PF02518">
    <property type="entry name" value="HATPase_c"/>
    <property type="match status" value="1"/>
</dbReference>